<comment type="similarity">
    <text evidence="1">Belongs to the RCAN family.</text>
</comment>
<reference evidence="3" key="1">
    <citation type="submission" date="2019-08" db="EMBL/GenBank/DDBJ databases">
        <title>The improved chromosome-level genome for the pearl oyster Pinctada fucata martensii using PacBio sequencing and Hi-C.</title>
        <authorList>
            <person name="Zheng Z."/>
        </authorList>
    </citation>
    <scope>NUCLEOTIDE SEQUENCE</scope>
    <source>
        <strain evidence="3">ZZ-2019</strain>
        <tissue evidence="3">Adductor muscle</tissue>
    </source>
</reference>
<evidence type="ECO:0000313" key="3">
    <source>
        <dbReference type="EMBL" id="KAK3098440.1"/>
    </source>
</evidence>
<dbReference type="EMBL" id="VSWD01000007">
    <property type="protein sequence ID" value="KAK3098440.1"/>
    <property type="molecule type" value="Genomic_DNA"/>
</dbReference>
<dbReference type="InterPro" id="IPR006931">
    <property type="entry name" value="Calcipressin"/>
</dbReference>
<gene>
    <name evidence="3" type="ORF">FSP39_019484</name>
</gene>
<dbReference type="PANTHER" id="PTHR10300:SF14">
    <property type="entry name" value="PROTEIN SARAH"/>
    <property type="match status" value="1"/>
</dbReference>
<organism evidence="3 4">
    <name type="scientific">Pinctada imbricata</name>
    <name type="common">Atlantic pearl-oyster</name>
    <name type="synonym">Pinctada martensii</name>
    <dbReference type="NCBI Taxonomy" id="66713"/>
    <lineage>
        <taxon>Eukaryota</taxon>
        <taxon>Metazoa</taxon>
        <taxon>Spiralia</taxon>
        <taxon>Lophotrochozoa</taxon>
        <taxon>Mollusca</taxon>
        <taxon>Bivalvia</taxon>
        <taxon>Autobranchia</taxon>
        <taxon>Pteriomorphia</taxon>
        <taxon>Pterioida</taxon>
        <taxon>Pterioidea</taxon>
        <taxon>Pteriidae</taxon>
        <taxon>Pinctada</taxon>
    </lineage>
</organism>
<dbReference type="GO" id="GO:0019722">
    <property type="term" value="P:calcium-mediated signaling"/>
    <property type="evidence" value="ECO:0007669"/>
    <property type="project" value="InterPro"/>
</dbReference>
<dbReference type="Proteomes" id="UP001186944">
    <property type="component" value="Unassembled WGS sequence"/>
</dbReference>
<dbReference type="AlphaFoldDB" id="A0AA88YAL8"/>
<dbReference type="Gene3D" id="3.30.70.330">
    <property type="match status" value="1"/>
</dbReference>
<feature type="region of interest" description="Disordered" evidence="2">
    <location>
        <begin position="200"/>
        <end position="222"/>
    </location>
</feature>
<dbReference type="GO" id="GO:0003676">
    <property type="term" value="F:nucleic acid binding"/>
    <property type="evidence" value="ECO:0007669"/>
    <property type="project" value="InterPro"/>
</dbReference>
<dbReference type="CDD" id="cd12434">
    <property type="entry name" value="RRM_RCAN_like"/>
    <property type="match status" value="1"/>
</dbReference>
<comment type="caution">
    <text evidence="3">The sequence shown here is derived from an EMBL/GenBank/DDBJ whole genome shotgun (WGS) entry which is preliminary data.</text>
</comment>
<proteinExistence type="inferred from homology"/>
<dbReference type="SUPFAM" id="SSF54928">
    <property type="entry name" value="RNA-binding domain, RBD"/>
    <property type="match status" value="1"/>
</dbReference>
<accession>A0AA88YAL8</accession>
<evidence type="ECO:0000256" key="1">
    <source>
        <dbReference type="ARBA" id="ARBA00008209"/>
    </source>
</evidence>
<evidence type="ECO:0000313" key="4">
    <source>
        <dbReference type="Proteomes" id="UP001186944"/>
    </source>
</evidence>
<dbReference type="InterPro" id="IPR035979">
    <property type="entry name" value="RBD_domain_sf"/>
</dbReference>
<sequence length="222" mass="25053">MEMNNSELPDDIEISESHDYQSDSKMNEDNIFTELPDALIITNIHEQVFSDPSSKATFEAVFMDFDETVTFQYLKNFRRARVNFSLPENAVRAKIHLHETEVCNKIIKCYIAQPKFQSQEGETHLQPPPPEKQFLISPPASPPVGWEPVREGEPVINYDLLSALAKLAPGKVILSNLGEVHELHPSSDKHPAIVVHLCEDNPAQSDGPRTQPVRTRCPERSS</sequence>
<dbReference type="FunFam" id="3.30.70.330:FF:000092">
    <property type="entry name" value="Calcipressin-2 isoform 2"/>
    <property type="match status" value="1"/>
</dbReference>
<protein>
    <submittedName>
        <fullName evidence="3">Uncharacterized protein</fullName>
    </submittedName>
</protein>
<evidence type="ECO:0000256" key="2">
    <source>
        <dbReference type="SAM" id="MobiDB-lite"/>
    </source>
</evidence>
<dbReference type="InterPro" id="IPR012677">
    <property type="entry name" value="Nucleotide-bd_a/b_plait_sf"/>
</dbReference>
<feature type="region of interest" description="Disordered" evidence="2">
    <location>
        <begin position="1"/>
        <end position="23"/>
    </location>
</feature>
<dbReference type="GO" id="GO:0005737">
    <property type="term" value="C:cytoplasm"/>
    <property type="evidence" value="ECO:0007669"/>
    <property type="project" value="TreeGrafter"/>
</dbReference>
<name>A0AA88YAL8_PINIB</name>
<dbReference type="GO" id="GO:0008597">
    <property type="term" value="F:calcium-dependent protein serine/threonine phosphatase regulator activity"/>
    <property type="evidence" value="ECO:0007669"/>
    <property type="project" value="TreeGrafter"/>
</dbReference>
<feature type="region of interest" description="Disordered" evidence="2">
    <location>
        <begin position="120"/>
        <end position="142"/>
    </location>
</feature>
<dbReference type="PANTHER" id="PTHR10300">
    <property type="entry name" value="CALCIPRESSIN"/>
    <property type="match status" value="1"/>
</dbReference>
<dbReference type="Pfam" id="PF04847">
    <property type="entry name" value="Calcipressin"/>
    <property type="match status" value="1"/>
</dbReference>
<dbReference type="GO" id="GO:0005634">
    <property type="term" value="C:nucleus"/>
    <property type="evidence" value="ECO:0007669"/>
    <property type="project" value="TreeGrafter"/>
</dbReference>
<keyword evidence="4" id="KW-1185">Reference proteome</keyword>